<gene>
    <name evidence="2" type="ORF">HNP73_001964</name>
</gene>
<accession>A0A840SNT9</accession>
<feature type="transmembrane region" description="Helical" evidence="1">
    <location>
        <begin position="246"/>
        <end position="262"/>
    </location>
</feature>
<proteinExistence type="predicted"/>
<feature type="transmembrane region" description="Helical" evidence="1">
    <location>
        <begin position="268"/>
        <end position="287"/>
    </location>
</feature>
<keyword evidence="1" id="KW-0472">Membrane</keyword>
<reference evidence="2 3" key="1">
    <citation type="submission" date="2020-08" db="EMBL/GenBank/DDBJ databases">
        <title>Genomic Encyclopedia of Type Strains, Phase IV (KMG-IV): sequencing the most valuable type-strain genomes for metagenomic binning, comparative biology and taxonomic classification.</title>
        <authorList>
            <person name="Goeker M."/>
        </authorList>
    </citation>
    <scope>NUCLEOTIDE SEQUENCE [LARGE SCALE GENOMIC DNA]</scope>
    <source>
        <strain evidence="2 3">DSM 101730</strain>
    </source>
</reference>
<feature type="transmembrane region" description="Helical" evidence="1">
    <location>
        <begin position="37"/>
        <end position="56"/>
    </location>
</feature>
<dbReference type="AlphaFoldDB" id="A0A840SNT9"/>
<comment type="caution">
    <text evidence="2">The sequence shown here is derived from an EMBL/GenBank/DDBJ whole genome shotgun (WGS) entry which is preliminary data.</text>
</comment>
<feature type="transmembrane region" description="Helical" evidence="1">
    <location>
        <begin position="101"/>
        <end position="120"/>
    </location>
</feature>
<evidence type="ECO:0000313" key="2">
    <source>
        <dbReference type="EMBL" id="MBB5222028.1"/>
    </source>
</evidence>
<feature type="transmembrane region" description="Helical" evidence="1">
    <location>
        <begin position="165"/>
        <end position="186"/>
    </location>
</feature>
<dbReference type="Proteomes" id="UP000549457">
    <property type="component" value="Unassembled WGS sequence"/>
</dbReference>
<organism evidence="2 3">
    <name type="scientific">Amaricoccus macauensis</name>
    <dbReference type="NCBI Taxonomy" id="57001"/>
    <lineage>
        <taxon>Bacteria</taxon>
        <taxon>Pseudomonadati</taxon>
        <taxon>Pseudomonadota</taxon>
        <taxon>Alphaproteobacteria</taxon>
        <taxon>Rhodobacterales</taxon>
        <taxon>Paracoccaceae</taxon>
        <taxon>Amaricoccus</taxon>
    </lineage>
</organism>
<keyword evidence="1" id="KW-0812">Transmembrane</keyword>
<keyword evidence="3" id="KW-1185">Reference proteome</keyword>
<dbReference type="RefSeq" id="WP_184148457.1">
    <property type="nucleotide sequence ID" value="NZ_JACHFM010000002.1"/>
</dbReference>
<name>A0A840SNT9_9RHOB</name>
<dbReference type="EMBL" id="JACHFM010000002">
    <property type="protein sequence ID" value="MBB5222028.1"/>
    <property type="molecule type" value="Genomic_DNA"/>
</dbReference>
<feature type="transmembrane region" description="Helical" evidence="1">
    <location>
        <begin position="76"/>
        <end position="94"/>
    </location>
</feature>
<keyword evidence="1" id="KW-1133">Transmembrane helix</keyword>
<feature type="transmembrane region" description="Helical" evidence="1">
    <location>
        <begin position="140"/>
        <end position="158"/>
    </location>
</feature>
<evidence type="ECO:0000313" key="3">
    <source>
        <dbReference type="Proteomes" id="UP000549457"/>
    </source>
</evidence>
<feature type="transmembrane region" description="Helical" evidence="1">
    <location>
        <begin position="206"/>
        <end position="225"/>
    </location>
</feature>
<evidence type="ECO:0000256" key="1">
    <source>
        <dbReference type="SAM" id="Phobius"/>
    </source>
</evidence>
<protein>
    <submittedName>
        <fullName evidence="2">Uncharacterized protein</fullName>
    </submittedName>
</protein>
<sequence length="329" mass="35488">MFMTLFGTMIALVYVPRLSRGQEEEDTVVRRLLSRMLTCYLVFGAITLAAMFSGKIPAEKGLEALAFAGAGRFGEILKIYSILFLVIVATLPLLKRFGCYWLLTLAGLGWLVSLLVGLIAEPGNVVLQFFTGYGRGFGPSVAHSFTLVAFGFIVGEAVTGRRSLWLPGVIAAVAAVVLVIAAVRLGPYALAHGLGTYELRSINHPLYYAYGIVSASAVLLVLNRISALGILDGITGPLAELGKRSLFIYGFGNVAMNLLPVYEGNAGIGLALSVVFMTLLILMALDLERSNSRLDRATGGFLSRFRPRYEDIVQGAFGRLRSNLRGLRA</sequence>